<dbReference type="Gene3D" id="3.20.20.140">
    <property type="entry name" value="Metal-dependent hydrolases"/>
    <property type="match status" value="1"/>
</dbReference>
<dbReference type="EMBL" id="BJOV01000003">
    <property type="protein sequence ID" value="GEE01173.1"/>
    <property type="molecule type" value="Genomic_DNA"/>
</dbReference>
<gene>
    <name evidence="2" type="ORF">nbrc107696_16190</name>
</gene>
<proteinExistence type="predicted"/>
<accession>A0A7I9V7W5</accession>
<dbReference type="SMART" id="SM00481">
    <property type="entry name" value="POLIIIAc"/>
    <property type="match status" value="1"/>
</dbReference>
<dbReference type="Pfam" id="PF02811">
    <property type="entry name" value="PHP"/>
    <property type="match status" value="1"/>
</dbReference>
<feature type="domain" description="Polymerase/histidinol phosphatase N-terminal" evidence="1">
    <location>
        <begin position="3"/>
        <end position="67"/>
    </location>
</feature>
<evidence type="ECO:0000313" key="2">
    <source>
        <dbReference type="EMBL" id="GEE01173.1"/>
    </source>
</evidence>
<sequence length="284" mass="29524">MTADLHVHTHFSDGTDTPEELFAAARAAGLTTVGLTDHDTSKGWASVAEAVPAGMRVLPGAEFSTKHPAPDGSLVSVHLLGYLFDAADAAIVGEWQRMTDERTNRGTRIVEKLIDAGYGISLDRVREIAGPSNIGRPHIARALVESGAIGSVGEAFAGLLDDGGTFDVPLRSTSLVEGIELIANAGGVPVLAHPRARAAAAVLTVDVIAGLADAGLAGLEVRHPDHDDAARAELAGIAADLGLLQTGSSDYHGRNKTLVIGQERTSDEVVEQIIDRGALAPFTR</sequence>
<dbReference type="GO" id="GO:0004534">
    <property type="term" value="F:5'-3' RNA exonuclease activity"/>
    <property type="evidence" value="ECO:0007669"/>
    <property type="project" value="TreeGrafter"/>
</dbReference>
<dbReference type="InterPro" id="IPR003141">
    <property type="entry name" value="Pol/His_phosphatase_N"/>
</dbReference>
<dbReference type="OrthoDB" id="9804333at2"/>
<dbReference type="InterPro" id="IPR004013">
    <property type="entry name" value="PHP_dom"/>
</dbReference>
<dbReference type="AlphaFoldDB" id="A0A7I9V7W5"/>
<dbReference type="Proteomes" id="UP000444960">
    <property type="component" value="Unassembled WGS sequence"/>
</dbReference>
<comment type="caution">
    <text evidence="2">The sequence shown here is derived from an EMBL/GenBank/DDBJ whole genome shotgun (WGS) entry which is preliminary data.</text>
</comment>
<evidence type="ECO:0000313" key="3">
    <source>
        <dbReference type="Proteomes" id="UP000444960"/>
    </source>
</evidence>
<keyword evidence="3" id="KW-1185">Reference proteome</keyword>
<dbReference type="GO" id="GO:0035312">
    <property type="term" value="F:5'-3' DNA exonuclease activity"/>
    <property type="evidence" value="ECO:0007669"/>
    <property type="project" value="TreeGrafter"/>
</dbReference>
<dbReference type="PANTHER" id="PTHR42924:SF3">
    <property type="entry name" value="POLYMERASE_HISTIDINOL PHOSPHATASE N-TERMINAL DOMAIN-CONTAINING PROTEIN"/>
    <property type="match status" value="1"/>
</dbReference>
<dbReference type="CDD" id="cd07438">
    <property type="entry name" value="PHP_HisPPase_AMP"/>
    <property type="match status" value="1"/>
</dbReference>
<dbReference type="PANTHER" id="PTHR42924">
    <property type="entry name" value="EXONUCLEASE"/>
    <property type="match status" value="1"/>
</dbReference>
<evidence type="ECO:0000259" key="1">
    <source>
        <dbReference type="SMART" id="SM00481"/>
    </source>
</evidence>
<dbReference type="InterPro" id="IPR052018">
    <property type="entry name" value="PHP_domain"/>
</dbReference>
<reference evidence="3" key="1">
    <citation type="submission" date="2019-06" db="EMBL/GenBank/DDBJ databases">
        <title>Gordonia isolated from sludge of a wastewater treatment plant.</title>
        <authorList>
            <person name="Tamura T."/>
            <person name="Aoyama K."/>
            <person name="Kang Y."/>
            <person name="Saito S."/>
            <person name="Akiyama N."/>
            <person name="Yazawa K."/>
            <person name="Gonoi T."/>
            <person name="Mikami Y."/>
        </authorList>
    </citation>
    <scope>NUCLEOTIDE SEQUENCE [LARGE SCALE GENOMIC DNA]</scope>
    <source>
        <strain evidence="3">NBRC 107696</strain>
    </source>
</reference>
<organism evidence="2 3">
    <name type="scientific">Gordonia spumicola</name>
    <dbReference type="NCBI Taxonomy" id="589161"/>
    <lineage>
        <taxon>Bacteria</taxon>
        <taxon>Bacillati</taxon>
        <taxon>Actinomycetota</taxon>
        <taxon>Actinomycetes</taxon>
        <taxon>Mycobacteriales</taxon>
        <taxon>Gordoniaceae</taxon>
        <taxon>Gordonia</taxon>
    </lineage>
</organism>
<dbReference type="Gene3D" id="1.10.150.650">
    <property type="match status" value="1"/>
</dbReference>
<dbReference type="InterPro" id="IPR016195">
    <property type="entry name" value="Pol/histidinol_Pase-like"/>
</dbReference>
<dbReference type="SUPFAM" id="SSF89550">
    <property type="entry name" value="PHP domain-like"/>
    <property type="match status" value="1"/>
</dbReference>
<protein>
    <submittedName>
        <fullName evidence="2">Phosphatase</fullName>
    </submittedName>
</protein>
<name>A0A7I9V7W5_9ACTN</name>